<protein>
    <submittedName>
        <fullName evidence="1">Phage tail protein</fullName>
    </submittedName>
</protein>
<dbReference type="RefSeq" id="WP_185582943.1">
    <property type="nucleotide sequence ID" value="NZ_JAARMV010000001.1"/>
</dbReference>
<evidence type="ECO:0000313" key="1">
    <source>
        <dbReference type="EMBL" id="MBC2370530.1"/>
    </source>
</evidence>
<proteinExistence type="predicted"/>
<comment type="caution">
    <text evidence="1">The sequence shown here is derived from an EMBL/GenBank/DDBJ whole genome shotgun (WGS) entry which is preliminary data.</text>
</comment>
<dbReference type="Proteomes" id="UP000546244">
    <property type="component" value="Unassembled WGS sequence"/>
</dbReference>
<gene>
    <name evidence="1" type="ORF">HBP98_00795</name>
</gene>
<reference evidence="1 2" key="1">
    <citation type="submission" date="2020-03" db="EMBL/GenBank/DDBJ databases">
        <title>Soil Listeria distribution.</title>
        <authorList>
            <person name="Liao J."/>
            <person name="Wiedmann M."/>
        </authorList>
    </citation>
    <scope>NUCLEOTIDE SEQUENCE [LARGE SCALE GENOMIC DNA]</scope>
    <source>
        <strain evidence="1 2">FSL L7-1850</strain>
    </source>
</reference>
<organism evidence="1 2">
    <name type="scientific">Listeria booriae</name>
    <dbReference type="NCBI Taxonomy" id="1552123"/>
    <lineage>
        <taxon>Bacteria</taxon>
        <taxon>Bacillati</taxon>
        <taxon>Bacillota</taxon>
        <taxon>Bacilli</taxon>
        <taxon>Bacillales</taxon>
        <taxon>Listeriaceae</taxon>
        <taxon>Listeria</taxon>
    </lineage>
</organism>
<evidence type="ECO:0000313" key="2">
    <source>
        <dbReference type="Proteomes" id="UP000546244"/>
    </source>
</evidence>
<accession>A0A7X1A3G9</accession>
<name>A0A7X1A3G9_9LIST</name>
<dbReference type="EMBL" id="JAARMV010000001">
    <property type="protein sequence ID" value="MBC2370530.1"/>
    <property type="molecule type" value="Genomic_DNA"/>
</dbReference>
<sequence>MPTIIEDFDATRITNLGIKFDGDTASTPFGCTGSVEGETELLELVKKCEGVETKKKSTPQKMTLTVSAHIKVAVLRDIYGLSNEGLQVGVYAYGADSMSKPFVLTADVIDEFEDVTKLIAFPNCTSSTGLKITIENGADEVAEVEIEFTAMIDDYRKCYYDAFIDELTPATADEYVELWHTNFTPAMTRADFVFPS</sequence>
<dbReference type="AlphaFoldDB" id="A0A7X1A3G9"/>